<feature type="region of interest" description="Disordered" evidence="6">
    <location>
        <begin position="1"/>
        <end position="21"/>
    </location>
</feature>
<reference evidence="8 9" key="1">
    <citation type="submission" date="2019-03" db="EMBL/GenBank/DDBJ databases">
        <title>Genomics of glacier-inhabiting Cryobacterium strains.</title>
        <authorList>
            <person name="Liu Q."/>
            <person name="Xin Y.-H."/>
        </authorList>
    </citation>
    <scope>NUCLEOTIDE SEQUENCE [LARGE SCALE GENOMIC DNA]</scope>
    <source>
        <strain evidence="8 9">Hh8</strain>
    </source>
</reference>
<dbReference type="InterPro" id="IPR052162">
    <property type="entry name" value="Sensor_kinase/Photoreceptor"/>
</dbReference>
<dbReference type="EC" id="2.7.13.3" evidence="2"/>
<sequence>MRVDERGSHHGSPGIVQLDSTGGLLTSNDQWLALSGLTPEQSQGSGWAAAMHPDDTERVGSEWAVHAADGTAYQTSLRFRTPNGQVNWVQVHSAPTYDNGVLVGHLASVTALRLAEQRVTAMQARFEAAFASSPLGTAIVTLDGRVLEGNRRLFELTGAPASVLNKPVEDIFCVIEEPDAAPSPFRAEQHARQRSERQIRCSEGEEIWVNVSIAEIHEGELATGLLYQLKDVTARRLAEARVEHQAFRIFDRDHVDLRSGHRIEGGVQGRRFTRPGRPGHEDHAVGLGVSRLEGVVVVVEQ</sequence>
<keyword evidence="3" id="KW-0597">Phosphoprotein</keyword>
<evidence type="ECO:0000256" key="1">
    <source>
        <dbReference type="ARBA" id="ARBA00000085"/>
    </source>
</evidence>
<evidence type="ECO:0000256" key="2">
    <source>
        <dbReference type="ARBA" id="ARBA00012438"/>
    </source>
</evidence>
<evidence type="ECO:0000313" key="9">
    <source>
        <dbReference type="Proteomes" id="UP000298252"/>
    </source>
</evidence>
<dbReference type="SMART" id="SM00091">
    <property type="entry name" value="PAS"/>
    <property type="match status" value="2"/>
</dbReference>
<organism evidence="8 9">
    <name type="scientific">Cryobacterium flavum</name>
    <dbReference type="NCBI Taxonomy" id="1424659"/>
    <lineage>
        <taxon>Bacteria</taxon>
        <taxon>Bacillati</taxon>
        <taxon>Actinomycetota</taxon>
        <taxon>Actinomycetes</taxon>
        <taxon>Micrococcales</taxon>
        <taxon>Microbacteriaceae</taxon>
        <taxon>Cryobacterium</taxon>
    </lineage>
</organism>
<keyword evidence="4" id="KW-0808">Transferase</keyword>
<dbReference type="Proteomes" id="UP000298252">
    <property type="component" value="Unassembled WGS sequence"/>
</dbReference>
<dbReference type="SMART" id="SM00086">
    <property type="entry name" value="PAC"/>
    <property type="match status" value="2"/>
</dbReference>
<dbReference type="Pfam" id="PF13188">
    <property type="entry name" value="PAS_8"/>
    <property type="match status" value="1"/>
</dbReference>
<dbReference type="InterPro" id="IPR000700">
    <property type="entry name" value="PAS-assoc_C"/>
</dbReference>
<evidence type="ECO:0000259" key="7">
    <source>
        <dbReference type="PROSITE" id="PS50113"/>
    </source>
</evidence>
<dbReference type="NCBIfam" id="TIGR00229">
    <property type="entry name" value="sensory_box"/>
    <property type="match status" value="2"/>
</dbReference>
<evidence type="ECO:0000256" key="4">
    <source>
        <dbReference type="ARBA" id="ARBA00022679"/>
    </source>
</evidence>
<evidence type="ECO:0000313" key="8">
    <source>
        <dbReference type="EMBL" id="TFB72034.1"/>
    </source>
</evidence>
<dbReference type="PANTHER" id="PTHR43304">
    <property type="entry name" value="PHYTOCHROME-LIKE PROTEIN CPH1"/>
    <property type="match status" value="1"/>
</dbReference>
<dbReference type="SUPFAM" id="SSF55785">
    <property type="entry name" value="PYP-like sensor domain (PAS domain)"/>
    <property type="match status" value="2"/>
</dbReference>
<dbReference type="InterPro" id="IPR035965">
    <property type="entry name" value="PAS-like_dom_sf"/>
</dbReference>
<dbReference type="Gene3D" id="3.30.450.20">
    <property type="entry name" value="PAS domain"/>
    <property type="match status" value="2"/>
</dbReference>
<dbReference type="EMBL" id="SOFD01000044">
    <property type="protein sequence ID" value="TFB72034.1"/>
    <property type="molecule type" value="Genomic_DNA"/>
</dbReference>
<dbReference type="PROSITE" id="PS50113">
    <property type="entry name" value="PAC"/>
    <property type="match status" value="1"/>
</dbReference>
<evidence type="ECO:0000256" key="6">
    <source>
        <dbReference type="SAM" id="MobiDB-lite"/>
    </source>
</evidence>
<comment type="catalytic activity">
    <reaction evidence="1">
        <text>ATP + protein L-histidine = ADP + protein N-phospho-L-histidine.</text>
        <dbReference type="EC" id="2.7.13.3"/>
    </reaction>
</comment>
<gene>
    <name evidence="8" type="ORF">E3O21_19565</name>
</gene>
<dbReference type="CDD" id="cd00130">
    <property type="entry name" value="PAS"/>
    <property type="match status" value="2"/>
</dbReference>
<comment type="caution">
    <text evidence="8">The sequence shown here is derived from an EMBL/GenBank/DDBJ whole genome shotgun (WGS) entry which is preliminary data.</text>
</comment>
<protein>
    <recommendedName>
        <fullName evidence="2">histidine kinase</fullName>
        <ecNumber evidence="2">2.7.13.3</ecNumber>
    </recommendedName>
</protein>
<evidence type="ECO:0000256" key="3">
    <source>
        <dbReference type="ARBA" id="ARBA00022553"/>
    </source>
</evidence>
<feature type="domain" description="PAC" evidence="7">
    <location>
        <begin position="193"/>
        <end position="244"/>
    </location>
</feature>
<dbReference type="PANTHER" id="PTHR43304:SF1">
    <property type="entry name" value="PAC DOMAIN-CONTAINING PROTEIN"/>
    <property type="match status" value="1"/>
</dbReference>
<proteinExistence type="predicted"/>
<keyword evidence="5" id="KW-0418">Kinase</keyword>
<keyword evidence="9" id="KW-1185">Reference proteome</keyword>
<evidence type="ECO:0000256" key="5">
    <source>
        <dbReference type="ARBA" id="ARBA00022777"/>
    </source>
</evidence>
<dbReference type="Pfam" id="PF08447">
    <property type="entry name" value="PAS_3"/>
    <property type="match status" value="1"/>
</dbReference>
<name>A0ABY2HZ70_9MICO</name>
<dbReference type="InterPro" id="IPR000014">
    <property type="entry name" value="PAS"/>
</dbReference>
<accession>A0ABY2HZ70</accession>
<dbReference type="InterPro" id="IPR001610">
    <property type="entry name" value="PAC"/>
</dbReference>
<dbReference type="InterPro" id="IPR013655">
    <property type="entry name" value="PAS_fold_3"/>
</dbReference>